<evidence type="ECO:0000313" key="2">
    <source>
        <dbReference type="Proteomes" id="UP000789860"/>
    </source>
</evidence>
<dbReference type="EMBL" id="CAJVPM010001237">
    <property type="protein sequence ID" value="CAG8462652.1"/>
    <property type="molecule type" value="Genomic_DNA"/>
</dbReference>
<reference evidence="1" key="1">
    <citation type="submission" date="2021-06" db="EMBL/GenBank/DDBJ databases">
        <authorList>
            <person name="Kallberg Y."/>
            <person name="Tangrot J."/>
            <person name="Rosling A."/>
        </authorList>
    </citation>
    <scope>NUCLEOTIDE SEQUENCE</scope>
    <source>
        <strain evidence="1">AU212A</strain>
    </source>
</reference>
<protein>
    <submittedName>
        <fullName evidence="1">147_t:CDS:1</fullName>
    </submittedName>
</protein>
<gene>
    <name evidence="1" type="ORF">SCALOS_LOCUS1684</name>
</gene>
<organism evidence="1 2">
    <name type="scientific">Scutellospora calospora</name>
    <dbReference type="NCBI Taxonomy" id="85575"/>
    <lineage>
        <taxon>Eukaryota</taxon>
        <taxon>Fungi</taxon>
        <taxon>Fungi incertae sedis</taxon>
        <taxon>Mucoromycota</taxon>
        <taxon>Glomeromycotina</taxon>
        <taxon>Glomeromycetes</taxon>
        <taxon>Diversisporales</taxon>
        <taxon>Gigasporaceae</taxon>
        <taxon>Scutellospora</taxon>
    </lineage>
</organism>
<proteinExistence type="predicted"/>
<dbReference type="Proteomes" id="UP000789860">
    <property type="component" value="Unassembled WGS sequence"/>
</dbReference>
<comment type="caution">
    <text evidence="1">The sequence shown here is derived from an EMBL/GenBank/DDBJ whole genome shotgun (WGS) entry which is preliminary data.</text>
</comment>
<keyword evidence="2" id="KW-1185">Reference proteome</keyword>
<sequence length="579" mass="67689">MTVDDIELKEGDFYNSHDAFVEAVKAYASKKGFQIRLGKVEKNIAGNIRKRTLLCSREGDPEKTSTGSNIRNRLSQRCNCQFLVRASFNSKNNLWYIIATYLEHNHAMVAVNHQHFISSEREIPSEIQEKILLLRRAGCNVATIHAILKEEFGSIVTWVYNDLYNFIYQHEGSNEKRNLDANNFVKLLEELNVCFAGALMHNESTDSFNWIFSNFLKLVNNNAPKVFLTDEDQAMIKAINQVFQPFGTKHALCLWHLFKNIIKNLHSKLGSKWARFIQQFYKCFDEYDEDNFKIQWEKLKSDFPESVNYLSKMDKNIQQWAPCFNRKFFMADMTTTQRGESMNNLMKGYMDATTSLTAFLKAFENALEHNKENVEFIKYQENNFNNYIITKSLFEKQASKLLTNYALKKTRIQLLESMAYKCEETIRFENEITFCLSRFQKQSHSPGRITTYNFINQQFTCSCNYTIFSGIICRHIFKVASQINLEELPNYLFLQRWRKDPNEHNLIILYKSFYNMSSNSIQPTTILNNSIEYDKNPKPAKKLTTKNKENLQLETSSSVKSHDLMDNSNIKSNEEQITS</sequence>
<name>A0ACA9KAM4_9GLOM</name>
<evidence type="ECO:0000313" key="1">
    <source>
        <dbReference type="EMBL" id="CAG8462652.1"/>
    </source>
</evidence>
<accession>A0ACA9KAM4</accession>